<dbReference type="GO" id="GO:0006412">
    <property type="term" value="P:translation"/>
    <property type="evidence" value="ECO:0007669"/>
    <property type="project" value="TreeGrafter"/>
</dbReference>
<dbReference type="Gene3D" id="6.20.130.20">
    <property type="entry name" value="Mitochondrial ribosomal protein L55"/>
    <property type="match status" value="1"/>
</dbReference>
<protein>
    <submittedName>
        <fullName evidence="1">RM55 protein</fullName>
    </submittedName>
</protein>
<dbReference type="GO" id="GO:0005762">
    <property type="term" value="C:mitochondrial large ribosomal subunit"/>
    <property type="evidence" value="ECO:0007669"/>
    <property type="project" value="InterPro"/>
</dbReference>
<feature type="non-terminal residue" evidence="1">
    <location>
        <position position="95"/>
    </location>
</feature>
<reference evidence="1 2" key="1">
    <citation type="submission" date="2019-09" db="EMBL/GenBank/DDBJ databases">
        <title>Bird 10,000 Genomes (B10K) Project - Family phase.</title>
        <authorList>
            <person name="Zhang G."/>
        </authorList>
    </citation>
    <scope>NUCLEOTIDE SEQUENCE [LARGE SCALE GENOMIC DNA]</scope>
    <source>
        <strain evidence="1">B10K-DU-012-37</strain>
    </source>
</reference>
<evidence type="ECO:0000313" key="2">
    <source>
        <dbReference type="Proteomes" id="UP000544127"/>
    </source>
</evidence>
<dbReference type="Proteomes" id="UP000544127">
    <property type="component" value="Unassembled WGS sequence"/>
</dbReference>
<proteinExistence type="predicted"/>
<evidence type="ECO:0000313" key="1">
    <source>
        <dbReference type="EMBL" id="NWU97911.1"/>
    </source>
</evidence>
<keyword evidence="2" id="KW-1185">Reference proteome</keyword>
<feature type="non-terminal residue" evidence="1">
    <location>
        <position position="1"/>
    </location>
</feature>
<dbReference type="InterPro" id="IPR018615">
    <property type="entry name" value="Ribosomal_mL55"/>
</dbReference>
<dbReference type="PANTHER" id="PTHR34095">
    <property type="entry name" value="39S RIBOSOMAL PROTEIN L55, MITOCHONDRIAL"/>
    <property type="match status" value="1"/>
</dbReference>
<dbReference type="InterPro" id="IPR044884">
    <property type="entry name" value="Ribosomal_mL55_sf"/>
</dbReference>
<sequence length="95" mass="11232">SCCRHNSNRASIATLHRQHYGRLYTVLLVRTDGSTIHLRYKEPKQILMLPLDSNTLPEAERKARLRRRFPSKTQTEVEETIESINMGTYSRFWKK</sequence>
<gene>
    <name evidence="1" type="primary">Mrpl55</name>
    <name evidence="1" type="ORF">UPUEPO_R01275</name>
</gene>
<comment type="caution">
    <text evidence="1">The sequence shown here is derived from an EMBL/GenBank/DDBJ whole genome shotgun (WGS) entry which is preliminary data.</text>
</comment>
<dbReference type="GO" id="GO:0003735">
    <property type="term" value="F:structural constituent of ribosome"/>
    <property type="evidence" value="ECO:0007669"/>
    <property type="project" value="InterPro"/>
</dbReference>
<dbReference type="PANTHER" id="PTHR34095:SF1">
    <property type="entry name" value="LARGE RIBOSOMAL SUBUNIT PROTEIN ML55"/>
    <property type="match status" value="1"/>
</dbReference>
<dbReference type="EMBL" id="VZRI01009998">
    <property type="protein sequence ID" value="NWU97911.1"/>
    <property type="molecule type" value="Genomic_DNA"/>
</dbReference>
<dbReference type="OrthoDB" id="9986315at2759"/>
<name>A0A7K6B7R5_UPUEP</name>
<accession>A0A7K6B7R5</accession>
<organism evidence="1 2">
    <name type="scientific">Upupa epops</name>
    <name type="common">Eurasian hoopoe</name>
    <dbReference type="NCBI Taxonomy" id="57439"/>
    <lineage>
        <taxon>Eukaryota</taxon>
        <taxon>Metazoa</taxon>
        <taxon>Chordata</taxon>
        <taxon>Craniata</taxon>
        <taxon>Vertebrata</taxon>
        <taxon>Euteleostomi</taxon>
        <taxon>Archelosauria</taxon>
        <taxon>Archosauria</taxon>
        <taxon>Dinosauria</taxon>
        <taxon>Saurischia</taxon>
        <taxon>Theropoda</taxon>
        <taxon>Coelurosauria</taxon>
        <taxon>Aves</taxon>
        <taxon>Neognathae</taxon>
        <taxon>Neoaves</taxon>
        <taxon>Telluraves</taxon>
        <taxon>Coraciimorphae</taxon>
        <taxon>Bucerotiformes</taxon>
        <taxon>Upupidae</taxon>
        <taxon>Upupa</taxon>
    </lineage>
</organism>
<dbReference type="Pfam" id="PF09776">
    <property type="entry name" value="Mitoc_L55"/>
    <property type="match status" value="1"/>
</dbReference>
<dbReference type="AlphaFoldDB" id="A0A7K6B7R5"/>